<gene>
    <name evidence="4" type="ORF">ACFPCS_02035</name>
</gene>
<evidence type="ECO:0000256" key="2">
    <source>
        <dbReference type="ARBA" id="ARBA00022679"/>
    </source>
</evidence>
<organism evidence="4 5">
    <name type="scientific">Kocuria oceani</name>
    <dbReference type="NCBI Taxonomy" id="988827"/>
    <lineage>
        <taxon>Bacteria</taxon>
        <taxon>Bacillati</taxon>
        <taxon>Actinomycetota</taxon>
        <taxon>Actinomycetes</taxon>
        <taxon>Micrococcales</taxon>
        <taxon>Micrococcaceae</taxon>
        <taxon>Kocuria</taxon>
    </lineage>
</organism>
<accession>A0ABV9TFI9</accession>
<sequence>MTKPPPGVPGVVELPVPGAAADVRVALARVAALAGWAESVRDCLDAEEMARAAAFRHESDRRRFVVAHCVLRHELAARTGEAPGALRLGPPVPVRGPRAKPRLEDHTLRFSLSHSGDLVLVATAEREVGVDVEHVQDPVAAEQVLALLHPAEIAALRALPAVDRAAAVTTVWARKESLLKALGSGLFRDPSVDEVGAGPVPRRPVPGWRILDLDVTPGPGTDRVDVRAALTVRDAPGRI</sequence>
<comment type="similarity">
    <text evidence="1">Belongs to the P-Pant transferase superfamily. Gsp/Sfp/HetI/AcpT family.</text>
</comment>
<dbReference type="PANTHER" id="PTHR12215:SF10">
    <property type="entry name" value="L-AMINOADIPATE-SEMIALDEHYDE DEHYDROGENASE-PHOSPHOPANTETHEINYL TRANSFERASE"/>
    <property type="match status" value="1"/>
</dbReference>
<dbReference type="PANTHER" id="PTHR12215">
    <property type="entry name" value="PHOSPHOPANTETHEINE TRANSFERASE"/>
    <property type="match status" value="1"/>
</dbReference>
<protein>
    <submittedName>
        <fullName evidence="4">4'-phosphopantetheinyl transferase family protein</fullName>
    </submittedName>
</protein>
<dbReference type="EMBL" id="JBHSIW010000003">
    <property type="protein sequence ID" value="MFC4902344.1"/>
    <property type="molecule type" value="Genomic_DNA"/>
</dbReference>
<comment type="caution">
    <text evidence="4">The sequence shown here is derived from an EMBL/GenBank/DDBJ whole genome shotgun (WGS) entry which is preliminary data.</text>
</comment>
<feature type="domain" description="4'-phosphopantetheinyl transferase" evidence="3">
    <location>
        <begin position="128"/>
        <end position="195"/>
    </location>
</feature>
<dbReference type="Pfam" id="PF01648">
    <property type="entry name" value="ACPS"/>
    <property type="match status" value="1"/>
</dbReference>
<evidence type="ECO:0000256" key="1">
    <source>
        <dbReference type="ARBA" id="ARBA00010990"/>
    </source>
</evidence>
<dbReference type="InterPro" id="IPR037143">
    <property type="entry name" value="4-PPantetheinyl_Trfase_dom_sf"/>
</dbReference>
<evidence type="ECO:0000313" key="5">
    <source>
        <dbReference type="Proteomes" id="UP001595797"/>
    </source>
</evidence>
<dbReference type="InterPro" id="IPR008278">
    <property type="entry name" value="4-PPantetheinyl_Trfase_dom"/>
</dbReference>
<dbReference type="GO" id="GO:0016740">
    <property type="term" value="F:transferase activity"/>
    <property type="evidence" value="ECO:0007669"/>
    <property type="project" value="UniProtKB-KW"/>
</dbReference>
<dbReference type="Proteomes" id="UP001595797">
    <property type="component" value="Unassembled WGS sequence"/>
</dbReference>
<keyword evidence="2 4" id="KW-0808">Transferase</keyword>
<dbReference type="Gene3D" id="3.90.470.20">
    <property type="entry name" value="4'-phosphopantetheinyl transferase domain"/>
    <property type="match status" value="2"/>
</dbReference>
<reference evidence="5" key="1">
    <citation type="journal article" date="2019" name="Int. J. Syst. Evol. Microbiol.">
        <title>The Global Catalogue of Microorganisms (GCM) 10K type strain sequencing project: providing services to taxonomists for standard genome sequencing and annotation.</title>
        <authorList>
            <consortium name="The Broad Institute Genomics Platform"/>
            <consortium name="The Broad Institute Genome Sequencing Center for Infectious Disease"/>
            <person name="Wu L."/>
            <person name="Ma J."/>
        </authorList>
    </citation>
    <scope>NUCLEOTIDE SEQUENCE [LARGE SCALE GENOMIC DNA]</scope>
    <source>
        <strain evidence="5">CGMCC 4.6946</strain>
    </source>
</reference>
<dbReference type="SUPFAM" id="SSF56214">
    <property type="entry name" value="4'-phosphopantetheinyl transferase"/>
    <property type="match status" value="2"/>
</dbReference>
<proteinExistence type="inferred from homology"/>
<keyword evidence="5" id="KW-1185">Reference proteome</keyword>
<name>A0ABV9TFI9_9MICC</name>
<dbReference type="RefSeq" id="WP_277551036.1">
    <property type="nucleotide sequence ID" value="NZ_JARAMH010000006.1"/>
</dbReference>
<evidence type="ECO:0000259" key="3">
    <source>
        <dbReference type="Pfam" id="PF01648"/>
    </source>
</evidence>
<evidence type="ECO:0000313" key="4">
    <source>
        <dbReference type="EMBL" id="MFC4902344.1"/>
    </source>
</evidence>
<dbReference type="InterPro" id="IPR050559">
    <property type="entry name" value="P-Pant_transferase_sf"/>
</dbReference>